<keyword evidence="3" id="KW-1185">Reference proteome</keyword>
<gene>
    <name evidence="2" type="ORF">SAMN07250955_103308</name>
</gene>
<evidence type="ECO:0000256" key="1">
    <source>
        <dbReference type="SAM" id="Phobius"/>
    </source>
</evidence>
<evidence type="ECO:0000313" key="3">
    <source>
        <dbReference type="Proteomes" id="UP000197065"/>
    </source>
</evidence>
<organism evidence="2 3">
    <name type="scientific">Arboricoccus pini</name>
    <dbReference type="NCBI Taxonomy" id="1963835"/>
    <lineage>
        <taxon>Bacteria</taxon>
        <taxon>Pseudomonadati</taxon>
        <taxon>Pseudomonadota</taxon>
        <taxon>Alphaproteobacteria</taxon>
        <taxon>Geminicoccales</taxon>
        <taxon>Geminicoccaceae</taxon>
        <taxon>Arboricoccus</taxon>
    </lineage>
</organism>
<keyword evidence="1" id="KW-0472">Membrane</keyword>
<dbReference type="AlphaFoldDB" id="A0A212QUE6"/>
<name>A0A212QUE6_9PROT</name>
<feature type="transmembrane region" description="Helical" evidence="1">
    <location>
        <begin position="12"/>
        <end position="32"/>
    </location>
</feature>
<keyword evidence="1" id="KW-0812">Transmembrane</keyword>
<keyword evidence="1" id="KW-1133">Transmembrane helix</keyword>
<protein>
    <submittedName>
        <fullName evidence="2">Uncharacterized protein</fullName>
    </submittedName>
</protein>
<proteinExistence type="predicted"/>
<dbReference type="Proteomes" id="UP000197065">
    <property type="component" value="Unassembled WGS sequence"/>
</dbReference>
<evidence type="ECO:0000313" key="2">
    <source>
        <dbReference type="EMBL" id="SNB63326.1"/>
    </source>
</evidence>
<accession>A0A212QUE6</accession>
<sequence length="91" mass="9790">MRLSGKSGEARAVFLTGWCARPVLLIVAALVAMRRNATRHLPGQYLSWFEGLLARPEAQLAAKLDEALGLFGGIELHAALIEVGGEACFLE</sequence>
<reference evidence="2 3" key="1">
    <citation type="submission" date="2017-06" db="EMBL/GenBank/DDBJ databases">
        <authorList>
            <person name="Kim H.J."/>
            <person name="Triplett B.A."/>
        </authorList>
    </citation>
    <scope>NUCLEOTIDE SEQUENCE [LARGE SCALE GENOMIC DNA]</scope>
    <source>
        <strain evidence="2 3">B29T1</strain>
    </source>
</reference>
<dbReference type="EMBL" id="FYEH01000003">
    <property type="protein sequence ID" value="SNB63326.1"/>
    <property type="molecule type" value="Genomic_DNA"/>
</dbReference>